<reference evidence="1 2" key="1">
    <citation type="submission" date="2015-09" db="EMBL/GenBank/DDBJ databases">
        <title>A metagenomics-based metabolic model of nitrate-dependent anaerobic oxidation of methane by Methanoperedens-like archaea.</title>
        <authorList>
            <person name="Arshad A."/>
            <person name="Speth D.R."/>
            <person name="De Graaf R.M."/>
            <person name="Op Den Camp H.J."/>
            <person name="Jetten M.S."/>
            <person name="Welte C.U."/>
        </authorList>
    </citation>
    <scope>NUCLEOTIDE SEQUENCE [LARGE SCALE GENOMIC DNA]</scope>
</reference>
<name>A0A0P8A4U7_9EURY</name>
<sequence>MVTETVAELRKIRTDLDMLTNLYSKLVDRLIPEEEPEAEDLKAIRSKDRIASEAELLKVLDA</sequence>
<comment type="caution">
    <text evidence="1">The sequence shown here is derived from an EMBL/GenBank/DDBJ whole genome shotgun (WGS) entry which is preliminary data.</text>
</comment>
<dbReference type="EMBL" id="LKCM01000337">
    <property type="protein sequence ID" value="KPQ41528.1"/>
    <property type="molecule type" value="Genomic_DNA"/>
</dbReference>
<protein>
    <submittedName>
        <fullName evidence="1">Uncharacterized protein</fullName>
    </submittedName>
</protein>
<dbReference type="Proteomes" id="UP000050360">
    <property type="component" value="Unassembled WGS sequence"/>
</dbReference>
<evidence type="ECO:0000313" key="2">
    <source>
        <dbReference type="Proteomes" id="UP000050360"/>
    </source>
</evidence>
<evidence type="ECO:0000313" key="1">
    <source>
        <dbReference type="EMBL" id="KPQ41528.1"/>
    </source>
</evidence>
<accession>A0A0P8A4U7</accession>
<organism evidence="1 2">
    <name type="scientific">Candidatus Methanoperedens nitratireducens</name>
    <dbReference type="NCBI Taxonomy" id="1392998"/>
    <lineage>
        <taxon>Archaea</taxon>
        <taxon>Methanobacteriati</taxon>
        <taxon>Methanobacteriota</taxon>
        <taxon>Stenosarchaea group</taxon>
        <taxon>Methanomicrobia</taxon>
        <taxon>Methanosarcinales</taxon>
        <taxon>ANME-2 cluster</taxon>
        <taxon>Candidatus Methanoperedentaceae</taxon>
        <taxon>Candidatus Methanoperedens</taxon>
    </lineage>
</organism>
<proteinExistence type="predicted"/>
<gene>
    <name evidence="1" type="ORF">MPEBLZ_03891</name>
</gene>
<dbReference type="AlphaFoldDB" id="A0A0P8A4U7"/>